<name>A0A6C2CK36_9RHOO</name>
<gene>
    <name evidence="3" type="ORF">ETQ85_19260</name>
</gene>
<evidence type="ECO:0000313" key="4">
    <source>
        <dbReference type="Proteomes" id="UP000389128"/>
    </source>
</evidence>
<dbReference type="SUPFAM" id="SSF103025">
    <property type="entry name" value="Folate-binding domain"/>
    <property type="match status" value="1"/>
</dbReference>
<dbReference type="Pfam" id="PF01571">
    <property type="entry name" value="GCV_T"/>
    <property type="match status" value="1"/>
</dbReference>
<keyword evidence="1" id="KW-0809">Transit peptide</keyword>
<dbReference type="OrthoDB" id="9796287at2"/>
<dbReference type="InterPro" id="IPR027266">
    <property type="entry name" value="TrmE/GcvT-like"/>
</dbReference>
<dbReference type="GO" id="GO:0016226">
    <property type="term" value="P:iron-sulfur cluster assembly"/>
    <property type="evidence" value="ECO:0007669"/>
    <property type="project" value="TreeGrafter"/>
</dbReference>
<dbReference type="InterPro" id="IPR045179">
    <property type="entry name" value="YgfZ/GcvT"/>
</dbReference>
<comment type="caution">
    <text evidence="3">The sequence shown here is derived from an EMBL/GenBank/DDBJ whole genome shotgun (WGS) entry which is preliminary data.</text>
</comment>
<keyword evidence="4" id="KW-1185">Reference proteome</keyword>
<reference evidence="3 4" key="1">
    <citation type="submission" date="2019-01" db="EMBL/GenBank/DDBJ databases">
        <title>Zoogloea oleivorans genome sequencing and assembly.</title>
        <authorList>
            <person name="Tancsics A."/>
            <person name="Farkas M."/>
            <person name="Kriszt B."/>
            <person name="Maroti G."/>
            <person name="Horvath B."/>
        </authorList>
    </citation>
    <scope>NUCLEOTIDE SEQUENCE [LARGE SCALE GENOMIC DNA]</scope>
    <source>
        <strain evidence="3 4">Buc</strain>
    </source>
</reference>
<dbReference type="NCBIfam" id="TIGR03317">
    <property type="entry name" value="ygfZ_signature"/>
    <property type="match status" value="1"/>
</dbReference>
<accession>A0A6C2CK36</accession>
<protein>
    <submittedName>
        <fullName evidence="3">Folate-binding protein</fullName>
    </submittedName>
</protein>
<dbReference type="PANTHER" id="PTHR22602:SF0">
    <property type="entry name" value="TRANSFERASE CAF17, MITOCHONDRIAL-RELATED"/>
    <property type="match status" value="1"/>
</dbReference>
<evidence type="ECO:0000259" key="2">
    <source>
        <dbReference type="Pfam" id="PF01571"/>
    </source>
</evidence>
<dbReference type="PANTHER" id="PTHR22602">
    <property type="entry name" value="TRANSFERASE CAF17, MITOCHONDRIAL-RELATED"/>
    <property type="match status" value="1"/>
</dbReference>
<dbReference type="EMBL" id="SDKK01000021">
    <property type="protein sequence ID" value="TYC54367.1"/>
    <property type="molecule type" value="Genomic_DNA"/>
</dbReference>
<dbReference type="AlphaFoldDB" id="A0A6C2CK36"/>
<dbReference type="PIRSF" id="PIRSF006487">
    <property type="entry name" value="GcvT"/>
    <property type="match status" value="1"/>
</dbReference>
<dbReference type="Gene3D" id="3.30.1360.120">
    <property type="entry name" value="Probable tRNA modification gtpase trme, domain 1"/>
    <property type="match status" value="1"/>
</dbReference>
<organism evidence="3 4">
    <name type="scientific">Zoogloea oleivorans</name>
    <dbReference type="NCBI Taxonomy" id="1552750"/>
    <lineage>
        <taxon>Bacteria</taxon>
        <taxon>Pseudomonadati</taxon>
        <taxon>Pseudomonadota</taxon>
        <taxon>Betaproteobacteria</taxon>
        <taxon>Rhodocyclales</taxon>
        <taxon>Zoogloeaceae</taxon>
        <taxon>Zoogloea</taxon>
    </lineage>
</organism>
<dbReference type="InterPro" id="IPR029043">
    <property type="entry name" value="GcvT/YgfZ_C"/>
</dbReference>
<dbReference type="Proteomes" id="UP000389128">
    <property type="component" value="Unassembled WGS sequence"/>
</dbReference>
<dbReference type="InterPro" id="IPR006222">
    <property type="entry name" value="GCVT_N"/>
</dbReference>
<dbReference type="RefSeq" id="WP_148580715.1">
    <property type="nucleotide sequence ID" value="NZ_JAVEUW010000098.1"/>
</dbReference>
<evidence type="ECO:0000256" key="1">
    <source>
        <dbReference type="ARBA" id="ARBA00022946"/>
    </source>
</evidence>
<feature type="domain" description="GCVT N-terminal" evidence="2">
    <location>
        <begin position="25"/>
        <end position="153"/>
    </location>
</feature>
<proteinExistence type="predicted"/>
<dbReference type="InterPro" id="IPR017703">
    <property type="entry name" value="YgfZ/GCV_T_CS"/>
</dbReference>
<evidence type="ECO:0000313" key="3">
    <source>
        <dbReference type="EMBL" id="TYC54367.1"/>
    </source>
</evidence>
<sequence length="343" mass="36479">MNATWQSHLGANGAQFSDYSVKFNDDERQDVALATQGTVVVPLQHLGAIRGTGEDASLLLHNLFSNDVKKLGPNEAQFTSFNSPKGRMLANILLWREGGDYLLALSADIHAAMLKKLSMYILRSKVRLMDDSTDSVLIGLAGPQAGAVLEAAGLHIPGAPRATASGLATVVRLDGARFIVSAPLSEALALWDKFVAAGAAPAGTAAWRWLDISEGLPTVTLPIQEEFVAQMLNFDLIGGVSFNKGCYPGQEIVARTHYLGKLKKRMFRVHIETDVLPTPGTDVYSPEFGEQSAGKVVLATPAPTSGYDALVVLQTSSAESTDVHLGSTAGPGVRFLPLPYALP</sequence>
<dbReference type="SUPFAM" id="SSF101790">
    <property type="entry name" value="Aminomethyltransferase beta-barrel domain"/>
    <property type="match status" value="1"/>
</dbReference>